<keyword evidence="5 8" id="KW-0863">Zinc-finger</keyword>
<dbReference type="PROSITE" id="PS50089">
    <property type="entry name" value="ZF_RING_2"/>
    <property type="match status" value="1"/>
</dbReference>
<name>A0A8S1SZ40_PAROT</name>
<keyword evidence="6" id="KW-0833">Ubl conjugation pathway</keyword>
<accession>A0A8S1SZ40</accession>
<evidence type="ECO:0000256" key="5">
    <source>
        <dbReference type="ARBA" id="ARBA00022771"/>
    </source>
</evidence>
<evidence type="ECO:0000256" key="1">
    <source>
        <dbReference type="ARBA" id="ARBA00000900"/>
    </source>
</evidence>
<dbReference type="GO" id="GO:0008270">
    <property type="term" value="F:zinc ion binding"/>
    <property type="evidence" value="ECO:0007669"/>
    <property type="project" value="UniProtKB-KW"/>
</dbReference>
<sequence length="370" mass="43448">MQSNLGSTFQCNFCLSYVPNMCKEVHNVKCGMKNIQDNSQRNQLNEEEQIPQQQDFPQQINFKEKVNQLQQFQQAMNNSQQFRNDIKSQQNQQNISNIISQGATNTVINITRQNVQLNATQEQQPAQTLQFQQSRIQQQGTSSRNFTNQQISRFLEIQRSIQPQNQQLTNLFRTNYEQQQQPVQQLQFPRQQVSFRQTPNSMFTPNPLLQNISQFQQTTPLTPLQNDSNNNSIFQTNNLTQRIQNMFPSQSDDSSNEEEEEISEEGGLNNFDLFKNYTDEEVNQMNKQQFYQYFIHKQITENHLNEPDVQIQKMMEQQNEKDNQCVICQEAIIMGEDETKVLICKHEFHQDCISNWITFKSTCPICKTSI</sequence>
<dbReference type="EC" id="2.3.2.27" evidence="2"/>
<dbReference type="PANTHER" id="PTHR22937">
    <property type="entry name" value="E3 UBIQUITIN-PROTEIN LIGASE RNF165"/>
    <property type="match status" value="1"/>
</dbReference>
<protein>
    <recommendedName>
        <fullName evidence="2">RING-type E3 ubiquitin transferase</fullName>
        <ecNumber evidence="2">2.3.2.27</ecNumber>
    </recommendedName>
</protein>
<reference evidence="11" key="1">
    <citation type="submission" date="2021-01" db="EMBL/GenBank/DDBJ databases">
        <authorList>
            <consortium name="Genoscope - CEA"/>
            <person name="William W."/>
        </authorList>
    </citation>
    <scope>NUCLEOTIDE SEQUENCE</scope>
</reference>
<evidence type="ECO:0000256" key="7">
    <source>
        <dbReference type="ARBA" id="ARBA00022833"/>
    </source>
</evidence>
<evidence type="ECO:0000256" key="3">
    <source>
        <dbReference type="ARBA" id="ARBA00022679"/>
    </source>
</evidence>
<evidence type="ECO:0000313" key="11">
    <source>
        <dbReference type="EMBL" id="CAD8143782.1"/>
    </source>
</evidence>
<dbReference type="EMBL" id="CAJJDP010000015">
    <property type="protein sequence ID" value="CAD8143782.1"/>
    <property type="molecule type" value="Genomic_DNA"/>
</dbReference>
<organism evidence="11 12">
    <name type="scientific">Paramecium octaurelia</name>
    <dbReference type="NCBI Taxonomy" id="43137"/>
    <lineage>
        <taxon>Eukaryota</taxon>
        <taxon>Sar</taxon>
        <taxon>Alveolata</taxon>
        <taxon>Ciliophora</taxon>
        <taxon>Intramacronucleata</taxon>
        <taxon>Oligohymenophorea</taxon>
        <taxon>Peniculida</taxon>
        <taxon>Parameciidae</taxon>
        <taxon>Paramecium</taxon>
    </lineage>
</organism>
<evidence type="ECO:0000256" key="2">
    <source>
        <dbReference type="ARBA" id="ARBA00012483"/>
    </source>
</evidence>
<dbReference type="Proteomes" id="UP000683925">
    <property type="component" value="Unassembled WGS sequence"/>
</dbReference>
<keyword evidence="12" id="KW-1185">Reference proteome</keyword>
<keyword evidence="7" id="KW-0862">Zinc</keyword>
<dbReference type="OMA" id="QYFIHKQ"/>
<comment type="catalytic activity">
    <reaction evidence="1">
        <text>S-ubiquitinyl-[E2 ubiquitin-conjugating enzyme]-L-cysteine + [acceptor protein]-L-lysine = [E2 ubiquitin-conjugating enzyme]-L-cysteine + N(6)-ubiquitinyl-[acceptor protein]-L-lysine.</text>
        <dbReference type="EC" id="2.3.2.27"/>
    </reaction>
</comment>
<gene>
    <name evidence="11" type="ORF">POCTA_138.1.T0150209</name>
</gene>
<dbReference type="InterPro" id="IPR001841">
    <property type="entry name" value="Znf_RING"/>
</dbReference>
<dbReference type="SMART" id="SM00184">
    <property type="entry name" value="RING"/>
    <property type="match status" value="1"/>
</dbReference>
<evidence type="ECO:0000256" key="8">
    <source>
        <dbReference type="PROSITE-ProRule" id="PRU00175"/>
    </source>
</evidence>
<comment type="caution">
    <text evidence="11">The sequence shown here is derived from an EMBL/GenBank/DDBJ whole genome shotgun (WGS) entry which is preliminary data.</text>
</comment>
<dbReference type="AlphaFoldDB" id="A0A8S1SZ40"/>
<evidence type="ECO:0000313" key="12">
    <source>
        <dbReference type="Proteomes" id="UP000683925"/>
    </source>
</evidence>
<keyword evidence="4" id="KW-0479">Metal-binding</keyword>
<feature type="compositionally biased region" description="Acidic residues" evidence="9">
    <location>
        <begin position="254"/>
        <end position="264"/>
    </location>
</feature>
<dbReference type="InterPro" id="IPR045191">
    <property type="entry name" value="MBR1/2-like"/>
</dbReference>
<dbReference type="GO" id="GO:0061630">
    <property type="term" value="F:ubiquitin protein ligase activity"/>
    <property type="evidence" value="ECO:0007669"/>
    <property type="project" value="UniProtKB-EC"/>
</dbReference>
<proteinExistence type="predicted"/>
<dbReference type="PANTHER" id="PTHR22937:SF65">
    <property type="entry name" value="E3 UBIQUITIN-PROTEIN LIGASE ARK2C"/>
    <property type="match status" value="1"/>
</dbReference>
<evidence type="ECO:0000259" key="10">
    <source>
        <dbReference type="PROSITE" id="PS50089"/>
    </source>
</evidence>
<feature type="region of interest" description="Disordered" evidence="9">
    <location>
        <begin position="247"/>
        <end position="268"/>
    </location>
</feature>
<evidence type="ECO:0000256" key="9">
    <source>
        <dbReference type="SAM" id="MobiDB-lite"/>
    </source>
</evidence>
<dbReference type="Pfam" id="PF13639">
    <property type="entry name" value="zf-RING_2"/>
    <property type="match status" value="1"/>
</dbReference>
<dbReference type="OrthoDB" id="294186at2759"/>
<evidence type="ECO:0000256" key="6">
    <source>
        <dbReference type="ARBA" id="ARBA00022786"/>
    </source>
</evidence>
<feature type="domain" description="RING-type" evidence="10">
    <location>
        <begin position="325"/>
        <end position="367"/>
    </location>
</feature>
<evidence type="ECO:0000256" key="4">
    <source>
        <dbReference type="ARBA" id="ARBA00022723"/>
    </source>
</evidence>
<keyword evidence="3" id="KW-0808">Transferase</keyword>